<protein>
    <submittedName>
        <fullName evidence="2">Uncharacterized protein</fullName>
    </submittedName>
</protein>
<name>A0ABV0Y5P2_9TELE</name>
<dbReference type="Proteomes" id="UP001469553">
    <property type="component" value="Unassembled WGS sequence"/>
</dbReference>
<keyword evidence="3" id="KW-1185">Reference proteome</keyword>
<dbReference type="EMBL" id="JAHRIP010021729">
    <property type="protein sequence ID" value="MEQ2288888.1"/>
    <property type="molecule type" value="Genomic_DNA"/>
</dbReference>
<gene>
    <name evidence="2" type="ORF">AMECASPLE_027512</name>
</gene>
<evidence type="ECO:0000313" key="2">
    <source>
        <dbReference type="EMBL" id="MEQ2288888.1"/>
    </source>
</evidence>
<sequence>MTTTKSRHVTSPGTAELGSHPWSQAWGQDSSESAWWLGCSSQDPTGPSPNERCEAMPSGPTTCRDRCKEDWAADKGGDLGSPIPGCLGWLKGRGMPPLDAFLGRCSRHLTPGGGPGDAGGTMSLGWPGNALGSPLEEVSEERDVWVSLLSLLPPRPGPG</sequence>
<feature type="region of interest" description="Disordered" evidence="1">
    <location>
        <begin position="1"/>
        <end position="63"/>
    </location>
</feature>
<evidence type="ECO:0000256" key="1">
    <source>
        <dbReference type="SAM" id="MobiDB-lite"/>
    </source>
</evidence>
<feature type="region of interest" description="Disordered" evidence="1">
    <location>
        <begin position="112"/>
        <end position="136"/>
    </location>
</feature>
<comment type="caution">
    <text evidence="2">The sequence shown here is derived from an EMBL/GenBank/DDBJ whole genome shotgun (WGS) entry which is preliminary data.</text>
</comment>
<organism evidence="2 3">
    <name type="scientific">Ameca splendens</name>
    <dbReference type="NCBI Taxonomy" id="208324"/>
    <lineage>
        <taxon>Eukaryota</taxon>
        <taxon>Metazoa</taxon>
        <taxon>Chordata</taxon>
        <taxon>Craniata</taxon>
        <taxon>Vertebrata</taxon>
        <taxon>Euteleostomi</taxon>
        <taxon>Actinopterygii</taxon>
        <taxon>Neopterygii</taxon>
        <taxon>Teleostei</taxon>
        <taxon>Neoteleostei</taxon>
        <taxon>Acanthomorphata</taxon>
        <taxon>Ovalentaria</taxon>
        <taxon>Atherinomorphae</taxon>
        <taxon>Cyprinodontiformes</taxon>
        <taxon>Goodeidae</taxon>
        <taxon>Ameca</taxon>
    </lineage>
</organism>
<evidence type="ECO:0000313" key="3">
    <source>
        <dbReference type="Proteomes" id="UP001469553"/>
    </source>
</evidence>
<accession>A0ABV0Y5P2</accession>
<reference evidence="2 3" key="1">
    <citation type="submission" date="2021-06" db="EMBL/GenBank/DDBJ databases">
        <authorList>
            <person name="Palmer J.M."/>
        </authorList>
    </citation>
    <scope>NUCLEOTIDE SEQUENCE [LARGE SCALE GENOMIC DNA]</scope>
    <source>
        <strain evidence="2 3">AS_MEX2019</strain>
        <tissue evidence="2">Muscle</tissue>
    </source>
</reference>
<feature type="compositionally biased region" description="Polar residues" evidence="1">
    <location>
        <begin position="21"/>
        <end position="45"/>
    </location>
</feature>
<proteinExistence type="predicted"/>